<accession>A0A3N6RA88</accession>
<comment type="caution">
    <text evidence="1">The sequence shown here is derived from an EMBL/GenBank/DDBJ whole genome shotgun (WGS) entry which is preliminary data.</text>
</comment>
<proteinExistence type="predicted"/>
<evidence type="ECO:0000313" key="1">
    <source>
        <dbReference type="EMBL" id="RQH52009.1"/>
    </source>
</evidence>
<dbReference type="AlphaFoldDB" id="A0A3N6RA88"/>
<name>A0A3N6RA88_9CYAN</name>
<reference evidence="1 2" key="1">
    <citation type="journal article" date="2018" name="ACS Chem. Biol.">
        <title>Ketoreductase domain dysfunction expands chemodiversity: malyngamide biosynthesis in the cyanobacterium Okeania hirsuta.</title>
        <authorList>
            <person name="Moss N.A."/>
            <person name="Leao T."/>
            <person name="Rankin M."/>
            <person name="McCullough T.M."/>
            <person name="Qu P."/>
            <person name="Korobeynikov A."/>
            <person name="Smith J.L."/>
            <person name="Gerwick L."/>
            <person name="Gerwick W.H."/>
        </authorList>
    </citation>
    <scope>NUCLEOTIDE SEQUENCE [LARGE SCALE GENOMIC DNA]</scope>
    <source>
        <strain evidence="1 2">PAB10Feb10-1</strain>
    </source>
</reference>
<sequence length="159" mass="18064">MTTNEELSWECGMGFYVPILNDGELVGICKPEYAEEILEVMNEQERLHKALRLACLDLLRRVGGKRSRVNDLMQKYIALAERPKYGPRAVALLLRERQEQLQVSGHEFIKFCDIHKISPEQLKDIYAGKAVDTNLVGPIARILGKTNNEVQEILEGPSE</sequence>
<evidence type="ECO:0000313" key="2">
    <source>
        <dbReference type="Proteomes" id="UP000269154"/>
    </source>
</evidence>
<dbReference type="Proteomes" id="UP000269154">
    <property type="component" value="Unassembled WGS sequence"/>
</dbReference>
<dbReference type="RefSeq" id="WP_124143147.1">
    <property type="nucleotide sequence ID" value="NZ_CAWOKI010000329.1"/>
</dbReference>
<gene>
    <name evidence="1" type="ORF">D5R40_05480</name>
</gene>
<dbReference type="OrthoDB" id="462524at2"/>
<keyword evidence="2" id="KW-1185">Reference proteome</keyword>
<organism evidence="1 2">
    <name type="scientific">Okeania hirsuta</name>
    <dbReference type="NCBI Taxonomy" id="1458930"/>
    <lineage>
        <taxon>Bacteria</taxon>
        <taxon>Bacillati</taxon>
        <taxon>Cyanobacteriota</taxon>
        <taxon>Cyanophyceae</taxon>
        <taxon>Oscillatoriophycideae</taxon>
        <taxon>Oscillatoriales</taxon>
        <taxon>Microcoleaceae</taxon>
        <taxon>Okeania</taxon>
    </lineage>
</organism>
<protein>
    <submittedName>
        <fullName evidence="1">Uncharacterized protein</fullName>
    </submittedName>
</protein>
<dbReference type="EMBL" id="RCBY01000018">
    <property type="protein sequence ID" value="RQH52009.1"/>
    <property type="molecule type" value="Genomic_DNA"/>
</dbReference>